<evidence type="ECO:0000256" key="1">
    <source>
        <dbReference type="SAM" id="MobiDB-lite"/>
    </source>
</evidence>
<reference evidence="2" key="1">
    <citation type="submission" date="2017-02" db="UniProtKB">
        <authorList>
            <consortium name="WormBaseParasite"/>
        </authorList>
    </citation>
    <scope>IDENTIFICATION</scope>
</reference>
<feature type="region of interest" description="Disordered" evidence="1">
    <location>
        <begin position="86"/>
        <end position="105"/>
    </location>
</feature>
<protein>
    <submittedName>
        <fullName evidence="2">Protein SNOWY COTYLEDON 3</fullName>
    </submittedName>
</protein>
<dbReference type="WBParaSite" id="TTAC_0001043401-mRNA-1">
    <property type="protein sequence ID" value="TTAC_0001043401-mRNA-1"/>
    <property type="gene ID" value="TTAC_0001043401"/>
</dbReference>
<feature type="region of interest" description="Disordered" evidence="1">
    <location>
        <begin position="49"/>
        <end position="78"/>
    </location>
</feature>
<accession>A0A0R3XA57</accession>
<sequence>LVLQAFLVSYFSSSFSALKISLNELLWAVENRNWSKNLSNPNLHFDSNPTRWLSSAPHPPVSSASPGSPLKTSDGTDRDGLELVNLASSDSGSGTGGVEATVGSRGTSSLVHKAPILLGGVGGSGSGSDAVEQLVGSETSTQSDGITAMLKLHSRLGRILQDACDLHKQIGHLLSTVANQPVH</sequence>
<name>A0A0R3XA57_HYDTA</name>
<proteinExistence type="predicted"/>
<evidence type="ECO:0000313" key="2">
    <source>
        <dbReference type="WBParaSite" id="TTAC_0001043401-mRNA-1"/>
    </source>
</evidence>
<organism evidence="2">
    <name type="scientific">Hydatigena taeniaeformis</name>
    <name type="common">Feline tapeworm</name>
    <name type="synonym">Taenia taeniaeformis</name>
    <dbReference type="NCBI Taxonomy" id="6205"/>
    <lineage>
        <taxon>Eukaryota</taxon>
        <taxon>Metazoa</taxon>
        <taxon>Spiralia</taxon>
        <taxon>Lophotrochozoa</taxon>
        <taxon>Platyhelminthes</taxon>
        <taxon>Cestoda</taxon>
        <taxon>Eucestoda</taxon>
        <taxon>Cyclophyllidea</taxon>
        <taxon>Taeniidae</taxon>
        <taxon>Hydatigera</taxon>
    </lineage>
</organism>
<dbReference type="AlphaFoldDB" id="A0A0R3XA57"/>